<evidence type="ECO:0000313" key="1">
    <source>
        <dbReference type="EMBL" id="MEQ2509824.1"/>
    </source>
</evidence>
<organism evidence="1 2">
    <name type="scientific">Faecousia intestinalis</name>
    <dbReference type="NCBI Taxonomy" id="3133167"/>
    <lineage>
        <taxon>Bacteria</taxon>
        <taxon>Bacillati</taxon>
        <taxon>Bacillota</taxon>
        <taxon>Clostridia</taxon>
        <taxon>Eubacteriales</taxon>
        <taxon>Oscillospiraceae</taxon>
        <taxon>Faecousia</taxon>
    </lineage>
</organism>
<dbReference type="EMBL" id="JBBMFF010000068">
    <property type="protein sequence ID" value="MEQ2509824.1"/>
    <property type="molecule type" value="Genomic_DNA"/>
</dbReference>
<evidence type="ECO:0008006" key="3">
    <source>
        <dbReference type="Google" id="ProtNLM"/>
    </source>
</evidence>
<proteinExistence type="predicted"/>
<feature type="non-terminal residue" evidence="1">
    <location>
        <position position="1"/>
    </location>
</feature>
<dbReference type="Proteomes" id="UP001491552">
    <property type="component" value="Unassembled WGS sequence"/>
</dbReference>
<dbReference type="RefSeq" id="WP_349134534.1">
    <property type="nucleotide sequence ID" value="NZ_JBBMFF010000068.1"/>
</dbReference>
<sequence>CTRWPRPRWGLAMTKLWALRHRMCAAIIANLQGAHRPQRARCIRFLQKSSKNHDFHLADFACVWYIFILWTKNLLGNTAQLQLRPSPDIFRRSIGLKSLRYTKYICTFQTLSRQKISRRMLLLNHALLP</sequence>
<evidence type="ECO:0000313" key="2">
    <source>
        <dbReference type="Proteomes" id="UP001491552"/>
    </source>
</evidence>
<keyword evidence="2" id="KW-1185">Reference proteome</keyword>
<gene>
    <name evidence="1" type="ORF">WMO66_00950</name>
</gene>
<accession>A0ABV1G341</accession>
<protein>
    <recommendedName>
        <fullName evidence="3">Secreted protein</fullName>
    </recommendedName>
</protein>
<name>A0ABV1G341_9FIRM</name>
<comment type="caution">
    <text evidence="1">The sequence shown here is derived from an EMBL/GenBank/DDBJ whole genome shotgun (WGS) entry which is preliminary data.</text>
</comment>
<reference evidence="1 2" key="1">
    <citation type="submission" date="2024-03" db="EMBL/GenBank/DDBJ databases">
        <title>Human intestinal bacterial collection.</title>
        <authorList>
            <person name="Pauvert C."/>
            <person name="Hitch T.C.A."/>
            <person name="Clavel T."/>
        </authorList>
    </citation>
    <scope>NUCLEOTIDE SEQUENCE [LARGE SCALE GENOMIC DNA]</scope>
    <source>
        <strain evidence="1 2">CLA-AA-H192</strain>
    </source>
</reference>